<organism evidence="2 3">
    <name type="scientific">Komagataeibacter medellinensis</name>
    <dbReference type="NCBI Taxonomy" id="1177712"/>
    <lineage>
        <taxon>Bacteria</taxon>
        <taxon>Pseudomonadati</taxon>
        <taxon>Pseudomonadota</taxon>
        <taxon>Alphaproteobacteria</taxon>
        <taxon>Acetobacterales</taxon>
        <taxon>Acetobacteraceae</taxon>
        <taxon>Komagataeibacter</taxon>
    </lineage>
</organism>
<protein>
    <submittedName>
        <fullName evidence="2">Uncharacterized protein</fullName>
    </submittedName>
</protein>
<sequence>MTRKPEKPDAADLPGADAARALKSEEDARAAFGAGVYILGGDAERMVPPGHVIVVCRDPGLRRGGIVHPAVHVYPREELTCEQLRAMASEPALEVIGVG</sequence>
<name>A0ABQ6VSB1_9PROT</name>
<dbReference type="RefSeq" id="WP_153467679.1">
    <property type="nucleotide sequence ID" value="NZ_QYAZ01000001.1"/>
</dbReference>
<evidence type="ECO:0000256" key="1">
    <source>
        <dbReference type="SAM" id="MobiDB-lite"/>
    </source>
</evidence>
<comment type="caution">
    <text evidence="2">The sequence shown here is derived from an EMBL/GenBank/DDBJ whole genome shotgun (WGS) entry which is preliminary data.</text>
</comment>
<accession>A0ABQ6VSB1</accession>
<dbReference type="EMBL" id="QYAZ01000001">
    <property type="protein sequence ID" value="KAB8123093.1"/>
    <property type="molecule type" value="Genomic_DNA"/>
</dbReference>
<feature type="compositionally biased region" description="Basic and acidic residues" evidence="1">
    <location>
        <begin position="1"/>
        <end position="10"/>
    </location>
</feature>
<evidence type="ECO:0000313" key="2">
    <source>
        <dbReference type="EMBL" id="KAB8123093.1"/>
    </source>
</evidence>
<feature type="region of interest" description="Disordered" evidence="1">
    <location>
        <begin position="1"/>
        <end position="20"/>
    </location>
</feature>
<dbReference type="SUPFAM" id="SSF160059">
    <property type="entry name" value="PriA/YqbF domain"/>
    <property type="match status" value="1"/>
</dbReference>
<dbReference type="Proteomes" id="UP000427842">
    <property type="component" value="Unassembled WGS sequence"/>
</dbReference>
<reference evidence="2 3" key="1">
    <citation type="submission" date="2018-09" db="EMBL/GenBank/DDBJ databases">
        <title>Genome sequence and characterization of the bcs clusters for the production of nanocellulose from the low pH resistant strain Komagataeibacter medellinensis ID13488.</title>
        <authorList>
            <person name="Hernandez-Arriaga A.M."/>
            <person name="Del Cerro C."/>
            <person name="Urbina L."/>
            <person name="Eceiza A."/>
            <person name="Retegi A."/>
            <person name="Prieto M.A."/>
        </authorList>
    </citation>
    <scope>NUCLEOTIDE SEQUENCE [LARGE SCALE GENOMIC DNA]</scope>
    <source>
        <strain evidence="2 3">ID13488</strain>
    </source>
</reference>
<keyword evidence="3" id="KW-1185">Reference proteome</keyword>
<gene>
    <name evidence="2" type="ORF">D3W54_01350</name>
</gene>
<evidence type="ECO:0000313" key="3">
    <source>
        <dbReference type="Proteomes" id="UP000427842"/>
    </source>
</evidence>
<proteinExistence type="predicted"/>